<evidence type="ECO:0000313" key="8">
    <source>
        <dbReference type="EMBL" id="CAI4056526.1"/>
    </source>
</evidence>
<evidence type="ECO:0000256" key="1">
    <source>
        <dbReference type="ARBA" id="ARBA00004173"/>
    </source>
</evidence>
<dbReference type="FunFam" id="6.10.250.3440:FF:000001">
    <property type="entry name" value="Mitochondrial ribosomal protein L40"/>
    <property type="match status" value="1"/>
</dbReference>
<dbReference type="Pfam" id="PF09812">
    <property type="entry name" value="MRP-L28"/>
    <property type="match status" value="1"/>
</dbReference>
<keyword evidence="3" id="KW-0809">Transit peptide</keyword>
<evidence type="ECO:0000256" key="3">
    <source>
        <dbReference type="ARBA" id="ARBA00022946"/>
    </source>
</evidence>
<dbReference type="GO" id="GO:0005739">
    <property type="term" value="C:mitochondrion"/>
    <property type="evidence" value="ECO:0007669"/>
    <property type="project" value="UniProtKB-SubCell"/>
</dbReference>
<comment type="similarity">
    <text evidence="2">Belongs to the mitochondrion-specific ribosomal protein mL40 family.</text>
</comment>
<proteinExistence type="inferred from homology"/>
<dbReference type="GO" id="GO:1990904">
    <property type="term" value="C:ribonucleoprotein complex"/>
    <property type="evidence" value="ECO:0007669"/>
    <property type="project" value="UniProtKB-KW"/>
</dbReference>
<comment type="subcellular location">
    <subcellularLocation>
        <location evidence="1">Mitochondrion</location>
    </subcellularLocation>
</comment>
<dbReference type="Gene3D" id="6.10.250.3440">
    <property type="match status" value="1"/>
</dbReference>
<protein>
    <recommendedName>
        <fullName evidence="7">Large ribosomal subunit protein mL40</fullName>
    </recommendedName>
</protein>
<evidence type="ECO:0000256" key="7">
    <source>
        <dbReference type="ARBA" id="ARBA00035192"/>
    </source>
</evidence>
<keyword evidence="5" id="KW-0496">Mitochondrion</keyword>
<dbReference type="PANTHER" id="PTHR39150:SF1">
    <property type="entry name" value="LARGE RIBOSOMAL SUBUNIT PROTEIN ML40"/>
    <property type="match status" value="1"/>
</dbReference>
<keyword evidence="4" id="KW-0689">Ribosomal protein</keyword>
<dbReference type="GO" id="GO:0005840">
    <property type="term" value="C:ribosome"/>
    <property type="evidence" value="ECO:0007669"/>
    <property type="project" value="UniProtKB-KW"/>
</dbReference>
<dbReference type="InterPro" id="IPR042831">
    <property type="entry name" value="Ribosomal_mL40_fung"/>
</dbReference>
<name>A0AA35JC33_SACUV</name>
<sequence length="165" mass="19398">MTREHQGITRDRRTQLENMLGQTFKKPCRTVVERVSGTTVFVRNKRTKSKSAMSPLAQRVVTQLSVISASRKQPKLLKLSREDLVKHQTIEKCWSIYQQQQRERRNTQLELQYKSMQGAMALLQELSPRLFEAANAPEKGKRFPMEMKVPTDFPPDTPWHYHFRK</sequence>
<evidence type="ECO:0000313" key="9">
    <source>
        <dbReference type="Proteomes" id="UP001162090"/>
    </source>
</evidence>
<keyword evidence="6" id="KW-0687">Ribonucleoprotein</keyword>
<evidence type="ECO:0000256" key="6">
    <source>
        <dbReference type="ARBA" id="ARBA00023274"/>
    </source>
</evidence>
<organism evidence="8 9">
    <name type="scientific">Saccharomyces uvarum</name>
    <name type="common">Yeast</name>
    <name type="synonym">Saccharomyces bayanus var. uvarum</name>
    <dbReference type="NCBI Taxonomy" id="230603"/>
    <lineage>
        <taxon>Eukaryota</taxon>
        <taxon>Fungi</taxon>
        <taxon>Dikarya</taxon>
        <taxon>Ascomycota</taxon>
        <taxon>Saccharomycotina</taxon>
        <taxon>Saccharomycetes</taxon>
        <taxon>Saccharomycetales</taxon>
        <taxon>Saccharomycetaceae</taxon>
        <taxon>Saccharomyces</taxon>
    </lineage>
</organism>
<dbReference type="GO" id="GO:0032543">
    <property type="term" value="P:mitochondrial translation"/>
    <property type="evidence" value="ECO:0007669"/>
    <property type="project" value="InterPro"/>
</dbReference>
<gene>
    <name evidence="8" type="primary">SUVC02G5700</name>
    <name evidence="8" type="ORF">SUVC_02G5700</name>
</gene>
<reference evidence="8" key="1">
    <citation type="submission" date="2022-10" db="EMBL/GenBank/DDBJ databases">
        <authorList>
            <person name="Byrne P K."/>
        </authorList>
    </citation>
    <scope>NUCLEOTIDE SEQUENCE</scope>
    <source>
        <strain evidence="8">CBS7001</strain>
    </source>
</reference>
<evidence type="ECO:0000256" key="5">
    <source>
        <dbReference type="ARBA" id="ARBA00023128"/>
    </source>
</evidence>
<dbReference type="InterPro" id="IPR019192">
    <property type="entry name" value="Ribosomal_mL40"/>
</dbReference>
<dbReference type="Proteomes" id="UP001162090">
    <property type="component" value="Chromosome 2"/>
</dbReference>
<evidence type="ECO:0000256" key="4">
    <source>
        <dbReference type="ARBA" id="ARBA00022980"/>
    </source>
</evidence>
<dbReference type="GO" id="GO:0003735">
    <property type="term" value="F:structural constituent of ribosome"/>
    <property type="evidence" value="ECO:0007669"/>
    <property type="project" value="InterPro"/>
</dbReference>
<evidence type="ECO:0000256" key="2">
    <source>
        <dbReference type="ARBA" id="ARBA00009360"/>
    </source>
</evidence>
<accession>A0AA35JC33</accession>
<dbReference type="AlphaFoldDB" id="A0AA35JC33"/>
<dbReference type="PANTHER" id="PTHR39150">
    <property type="entry name" value="54S RIBOSOMAL PROTEIN L28, MITOCHONDRIAL"/>
    <property type="match status" value="1"/>
</dbReference>
<dbReference type="EMBL" id="OX365913">
    <property type="protein sequence ID" value="CAI4056526.1"/>
    <property type="molecule type" value="Genomic_DNA"/>
</dbReference>